<gene>
    <name evidence="2" type="ORF">D0C36_06715</name>
</gene>
<evidence type="ECO:0000313" key="3">
    <source>
        <dbReference type="Proteomes" id="UP000264217"/>
    </source>
</evidence>
<reference evidence="2 3" key="1">
    <citation type="submission" date="2018-08" db="EMBL/GenBank/DDBJ databases">
        <title>Mucilaginibacter sp. MYSH2.</title>
        <authorList>
            <person name="Seo T."/>
        </authorList>
    </citation>
    <scope>NUCLEOTIDE SEQUENCE [LARGE SCALE GENOMIC DNA]</scope>
    <source>
        <strain evidence="2 3">MYSH2</strain>
    </source>
</reference>
<proteinExistence type="predicted"/>
<comment type="caution">
    <text evidence="2">The sequence shown here is derived from an EMBL/GenBank/DDBJ whole genome shotgun (WGS) entry which is preliminary data.</text>
</comment>
<protein>
    <submittedName>
        <fullName evidence="2">Uncharacterized protein</fullName>
    </submittedName>
</protein>
<keyword evidence="1" id="KW-0472">Membrane</keyword>
<evidence type="ECO:0000313" key="2">
    <source>
        <dbReference type="EMBL" id="RFZ95214.1"/>
    </source>
</evidence>
<keyword evidence="3" id="KW-1185">Reference proteome</keyword>
<dbReference type="AlphaFoldDB" id="A0A372NZ87"/>
<dbReference type="Proteomes" id="UP000264217">
    <property type="component" value="Unassembled WGS sequence"/>
</dbReference>
<dbReference type="EMBL" id="QWDC01000001">
    <property type="protein sequence ID" value="RFZ95214.1"/>
    <property type="molecule type" value="Genomic_DNA"/>
</dbReference>
<accession>A0A372NZ87</accession>
<organism evidence="2 3">
    <name type="scientific">Mucilaginibacter conchicola</name>
    <dbReference type="NCBI Taxonomy" id="2303333"/>
    <lineage>
        <taxon>Bacteria</taxon>
        <taxon>Pseudomonadati</taxon>
        <taxon>Bacteroidota</taxon>
        <taxon>Sphingobacteriia</taxon>
        <taxon>Sphingobacteriales</taxon>
        <taxon>Sphingobacteriaceae</taxon>
        <taxon>Mucilaginibacter</taxon>
    </lineage>
</organism>
<sequence length="92" mass="10494">MAKGDKINMRIILYILCLYDIYLYLDDIFALLKVDIVPPTAGGLMYFDAAMLLFGGLVLGYLLRRLGDKKLGLIMIILNVVLTPWFIWRALP</sequence>
<feature type="transmembrane region" description="Helical" evidence="1">
    <location>
        <begin position="12"/>
        <end position="32"/>
    </location>
</feature>
<name>A0A372NZ87_9SPHI</name>
<evidence type="ECO:0000256" key="1">
    <source>
        <dbReference type="SAM" id="Phobius"/>
    </source>
</evidence>
<keyword evidence="1" id="KW-0812">Transmembrane</keyword>
<feature type="transmembrane region" description="Helical" evidence="1">
    <location>
        <begin position="44"/>
        <end position="63"/>
    </location>
</feature>
<feature type="transmembrane region" description="Helical" evidence="1">
    <location>
        <begin position="70"/>
        <end position="88"/>
    </location>
</feature>
<keyword evidence="1" id="KW-1133">Transmembrane helix</keyword>